<comment type="caution">
    <text evidence="1">The sequence shown here is derived from an EMBL/GenBank/DDBJ whole genome shotgun (WGS) entry which is preliminary data.</text>
</comment>
<dbReference type="RefSeq" id="WP_209628533.1">
    <property type="nucleotide sequence ID" value="NZ_PRDG01000005.1"/>
</dbReference>
<evidence type="ECO:0008006" key="3">
    <source>
        <dbReference type="Google" id="ProtNLM"/>
    </source>
</evidence>
<gene>
    <name evidence="1" type="ORF">C4K46_08550</name>
</gene>
<evidence type="ECO:0000313" key="1">
    <source>
        <dbReference type="EMBL" id="MBP2623986.1"/>
    </source>
</evidence>
<proteinExistence type="predicted"/>
<evidence type="ECO:0000313" key="2">
    <source>
        <dbReference type="Proteomes" id="UP001519296"/>
    </source>
</evidence>
<protein>
    <recommendedName>
        <fullName evidence="3">DUF2974 domain-containing protein</fullName>
    </recommendedName>
</protein>
<organism evidence="1 2">
    <name type="scientific">Streptococcus oricebi</name>
    <dbReference type="NCBI Taxonomy" id="1547447"/>
    <lineage>
        <taxon>Bacteria</taxon>
        <taxon>Bacillati</taxon>
        <taxon>Bacillota</taxon>
        <taxon>Bacilli</taxon>
        <taxon>Lactobacillales</taxon>
        <taxon>Streptococcaceae</taxon>
        <taxon>Streptococcus</taxon>
    </lineage>
</organism>
<accession>A0ABS5B567</accession>
<name>A0ABS5B567_9STRE</name>
<keyword evidence="2" id="KW-1185">Reference proteome</keyword>
<reference evidence="1 2" key="1">
    <citation type="submission" date="2018-02" db="EMBL/GenBank/DDBJ databases">
        <title>Draft genome sequence of Streptococcus oricebi CCUG 70868T type strain.</title>
        <authorList>
            <person name="Mendez V."/>
            <person name="Salva-Serra F."/>
            <person name="Jaen-Luchoro D."/>
            <person name="Gonzales-Siles L."/>
            <person name="Karlsson R."/>
            <person name="Engstrom-Jakobsson H."/>
            <person name="Busquets A."/>
            <person name="Gomila M."/>
            <person name="Pineiro-Iglesias B."/>
            <person name="Bennasar-Figueras A."/>
            <person name="Seeger M."/>
            <person name="Moore E."/>
        </authorList>
    </citation>
    <scope>NUCLEOTIDE SEQUENCE [LARGE SCALE GENOMIC DNA]</scope>
    <source>
        <strain evidence="1 2">CCUG 70868</strain>
    </source>
</reference>
<dbReference type="Proteomes" id="UP001519296">
    <property type="component" value="Unassembled WGS sequence"/>
</dbReference>
<dbReference type="EMBL" id="PRDG01000005">
    <property type="protein sequence ID" value="MBP2623986.1"/>
    <property type="molecule type" value="Genomic_DNA"/>
</dbReference>
<sequence>MTYVYTDKQLNELNQKENVYSVNPNFATRKENRTSIVVAKPDSKLKKGETNTLTIDGQDFRVVATKTDKATGFDGLAVAPIVNGKPDYKSVAVIAAGTDPDSKENAALSTPWGTVSRDFWTAMTSGMTNGSVQYAPADAFVQELMENKKYRVVQLSGYSQGAFMLKVGAKYHIPTTTFNSWFAYNSLNAEERAFVKKHPELFIDYRKTNDDVVLYNDLNRPELTMGVTGIPSLGYGTIYWVEGKSHKVEDWKFDKKTGQVLDKKGGQVLATGVFKPYAYTLKEMEAYKDLKKKWASKGISQSEQIFLDAAQGGILSSNMVSTARLGATEMASLADKYNQEVEAIWSKIDFSSYQEFSAEEVEALFAAQGVTYDKIVSDFQTYSKTATTKMEDLASSFETLDGQVQAGIEELMSTDKKLAGEFKEWKKDL</sequence>